<keyword evidence="3" id="KW-0472">Membrane</keyword>
<dbReference type="GO" id="GO:0009306">
    <property type="term" value="P:protein secretion"/>
    <property type="evidence" value="ECO:0007669"/>
    <property type="project" value="InterPro"/>
</dbReference>
<feature type="compositionally biased region" description="Basic and acidic residues" evidence="2">
    <location>
        <begin position="10"/>
        <end position="23"/>
    </location>
</feature>
<keyword evidence="4" id="KW-0969">Cilium</keyword>
<dbReference type="OrthoDB" id="9807950at2"/>
<feature type="transmembrane region" description="Helical" evidence="3">
    <location>
        <begin position="90"/>
        <end position="117"/>
    </location>
</feature>
<dbReference type="EMBL" id="SBKP01000001">
    <property type="protein sequence ID" value="RXR31065.1"/>
    <property type="molecule type" value="Genomic_DNA"/>
</dbReference>
<protein>
    <submittedName>
        <fullName evidence="4">Flagellar biosynthesis protein FlhB</fullName>
    </submittedName>
</protein>
<dbReference type="RefSeq" id="WP_129402833.1">
    <property type="nucleotide sequence ID" value="NZ_SBKP01000001.1"/>
</dbReference>
<dbReference type="Pfam" id="PF01312">
    <property type="entry name" value="Bac_export_2"/>
    <property type="match status" value="1"/>
</dbReference>
<keyword evidence="4" id="KW-0282">Flagellum</keyword>
<comment type="caution">
    <text evidence="4">The sequence shown here is derived from an EMBL/GenBank/DDBJ whole genome shotgun (WGS) entry which is preliminary data.</text>
</comment>
<sequence length="380" mass="40569">MAEQSNGGGERTEKPTAKKLADAAKEGDLLQSRELATALVVMAGAGWFAMAGPMIMTAMEDMLTQALRFGPGDVMDFSPAERGASLLSGLALPVGGIMLATIIAAIAAPAMLGSLGFRTKAFMPKPSKLNPAAGLKRMFGMNGLVELGKSFLKTIVLGSIGIWLIWSRLAEITVMGAGGLQSAAGEIGDIFITACLVMGGGLMLIAGVDVPWQMFQRFKRLAMSKQDLRDEHKESEGSPELKGHIRRKQMEVLSGSTRKAVSEANVVLMNPTHFAVALRYRPGKDFAPVVVARGCDAIAFAIKDLAEANKVPVLQYPALARAIYFTSRAGQVVDEALFVAVATILAFLYRVEHRMSAQSDLPPIDVPETMLFDADGRKQG</sequence>
<gene>
    <name evidence="4" type="ORF">EQG66_01965</name>
</gene>
<evidence type="ECO:0000256" key="3">
    <source>
        <dbReference type="SAM" id="Phobius"/>
    </source>
</evidence>
<evidence type="ECO:0000313" key="4">
    <source>
        <dbReference type="EMBL" id="RXR31065.1"/>
    </source>
</evidence>
<proteinExistence type="inferred from homology"/>
<evidence type="ECO:0000256" key="2">
    <source>
        <dbReference type="SAM" id="MobiDB-lite"/>
    </source>
</evidence>
<feature type="transmembrane region" description="Helical" evidence="3">
    <location>
        <begin position="190"/>
        <end position="212"/>
    </location>
</feature>
<reference evidence="5" key="1">
    <citation type="submission" date="2019-01" db="EMBL/GenBank/DDBJ databases">
        <title>Cytophagaceae bacterium strain CAR-16.</title>
        <authorList>
            <person name="Chen W.-M."/>
        </authorList>
    </citation>
    <scope>NUCLEOTIDE SEQUENCE [LARGE SCALE GENOMIC DNA]</scope>
    <source>
        <strain evidence="5">CHR27</strain>
    </source>
</reference>
<dbReference type="AlphaFoldDB" id="A0A4Q1KNG3"/>
<accession>A0A4Q1KNG3</accession>
<keyword evidence="4" id="KW-0966">Cell projection</keyword>
<dbReference type="InterPro" id="IPR029025">
    <property type="entry name" value="T3SS_substrate_exporter_C"/>
</dbReference>
<keyword evidence="5" id="KW-1185">Reference proteome</keyword>
<feature type="region of interest" description="Disordered" evidence="2">
    <location>
        <begin position="1"/>
        <end position="23"/>
    </location>
</feature>
<keyword evidence="3" id="KW-0812">Transmembrane</keyword>
<dbReference type="Proteomes" id="UP000290958">
    <property type="component" value="Unassembled WGS sequence"/>
</dbReference>
<dbReference type="GO" id="GO:0005886">
    <property type="term" value="C:plasma membrane"/>
    <property type="evidence" value="ECO:0007669"/>
    <property type="project" value="TreeGrafter"/>
</dbReference>
<evidence type="ECO:0000256" key="1">
    <source>
        <dbReference type="ARBA" id="ARBA00010690"/>
    </source>
</evidence>
<organism evidence="4 5">
    <name type="scientific">Sphingobium fluviale</name>
    <dbReference type="NCBI Taxonomy" id="2506423"/>
    <lineage>
        <taxon>Bacteria</taxon>
        <taxon>Pseudomonadati</taxon>
        <taxon>Pseudomonadota</taxon>
        <taxon>Alphaproteobacteria</taxon>
        <taxon>Sphingomonadales</taxon>
        <taxon>Sphingomonadaceae</taxon>
        <taxon>Sphingobium</taxon>
    </lineage>
</organism>
<evidence type="ECO:0000313" key="5">
    <source>
        <dbReference type="Proteomes" id="UP000290958"/>
    </source>
</evidence>
<dbReference type="PRINTS" id="PR00950">
    <property type="entry name" value="TYPE3IMSPROT"/>
</dbReference>
<comment type="similarity">
    <text evidence="1">Belongs to the type III secretion exporter family.</text>
</comment>
<feature type="transmembrane region" description="Helical" evidence="3">
    <location>
        <begin position="35"/>
        <end position="56"/>
    </location>
</feature>
<name>A0A4Q1KNG3_9SPHN</name>
<keyword evidence="3" id="KW-1133">Transmembrane helix</keyword>
<dbReference type="PANTHER" id="PTHR30531">
    <property type="entry name" value="FLAGELLAR BIOSYNTHETIC PROTEIN FLHB"/>
    <property type="match status" value="1"/>
</dbReference>
<dbReference type="PANTHER" id="PTHR30531:SF12">
    <property type="entry name" value="FLAGELLAR BIOSYNTHETIC PROTEIN FLHB"/>
    <property type="match status" value="1"/>
</dbReference>
<dbReference type="Gene3D" id="3.40.1690.10">
    <property type="entry name" value="secretion proteins EscU"/>
    <property type="match status" value="1"/>
</dbReference>
<dbReference type="InterPro" id="IPR006135">
    <property type="entry name" value="T3SS_substrate_exporter"/>
</dbReference>
<dbReference type="SUPFAM" id="SSF160544">
    <property type="entry name" value="EscU C-terminal domain-like"/>
    <property type="match status" value="1"/>
</dbReference>
<feature type="transmembrane region" description="Helical" evidence="3">
    <location>
        <begin position="151"/>
        <end position="170"/>
    </location>
</feature>